<evidence type="ECO:0000313" key="4">
    <source>
        <dbReference type="Proteomes" id="UP001212997"/>
    </source>
</evidence>
<dbReference type="Gene3D" id="1.10.510.10">
    <property type="entry name" value="Transferase(Phosphotransferase) domain 1"/>
    <property type="match status" value="1"/>
</dbReference>
<dbReference type="EMBL" id="JANAWD010000136">
    <property type="protein sequence ID" value="KAJ3485963.1"/>
    <property type="molecule type" value="Genomic_DNA"/>
</dbReference>
<sequence length="989" mass="109261">MQLLILDQARVFSTLSLARDGGPMLDEIADQNQSVINIPQRRIGEHPTCNDTTIGNHIPTAIDIIPLNTISFQRSRSLVRRRSENLYLVDFSTSIGSADDTTISLYPTVEHAIFEFNGSRSLGLTSEGALIEEKGRNKSHDQGSSYSLDLDSRRLWLPPNRTNKQTSNYHFHKNPLDQATAQTGFNDRLLQVILPPQCWVEHSAVSSTSSRSKLSKSNVTTASERVQYTENGSLLWKYHSTADSWTTPSGRFGTSEKEFSGAEVAHTFHKLIDGMQSHLETGGLVGRITTGHPSTTSSTSIIDSNGAKHSNPKVDLSIFESSGRNSEGLVSECDLTEAEKEASTSPYKHYLARAEWDRIVVPITVESSTRACAFEPVGAETQSPEAETMGSGTISGKITRPVGKIFEHQHRSFVYSIYIHGGRVFLIRWDRLGAVVSEPFSLIEEPHRLLGFLFRLAKMNPAQRGYDTSIRPASKTEAKEFTAFSPVDSIPKTYLQDALRSDGDKKAAIFRVDLRGLESSDPTAQLVFARPRVLGKGVEGRATRGYIAYDLVNKRLVFLKDSWQPETKSCHLELDTFKRLQSKNVSYVATPVGGGYVASGSCQPKGSSSLQRTLSQVYLSAAHGEYYRARVHYRFAVQEIGRPLGDYKDAKQMVLAVCCALSAHKAAWEKAGILHGDVSPGNILITEDGRGILNDWDMCKREEEGANVPSPAFRSVRIPEHTRFNFANSINLQGTWPFMSALLLCCPENLMKFQMTWNRVALRTYDEYHRTEAGFDVGGTLKLASLKQGDPGLGFVTADVRPAALRALVTEMMTMCKEHYSSPDVVDQLTTSGVDFREEPCEAPQTSHADEDDLLPYFPGCQPREIEFPEAVTPASNASKPLMNDHKAISEILLGALKVSPRHWTGVKYEDQFLKRPAQVDSDSDCGTASGVATVQKQSQSRLRSAQNHNDASTHPKRGLASSEEFETQERSKRVKRSGEGGLVAEGNA</sequence>
<dbReference type="AlphaFoldDB" id="A0AAD5V4L8"/>
<evidence type="ECO:0000313" key="3">
    <source>
        <dbReference type="EMBL" id="KAJ3485963.1"/>
    </source>
</evidence>
<keyword evidence="4" id="KW-1185">Reference proteome</keyword>
<feature type="region of interest" description="Disordered" evidence="1">
    <location>
        <begin position="918"/>
        <end position="989"/>
    </location>
</feature>
<dbReference type="SUPFAM" id="SSF56112">
    <property type="entry name" value="Protein kinase-like (PK-like)"/>
    <property type="match status" value="1"/>
</dbReference>
<reference evidence="3" key="1">
    <citation type="submission" date="2022-07" db="EMBL/GenBank/DDBJ databases">
        <title>Genome Sequence of Physisporinus lineatus.</title>
        <authorList>
            <person name="Buettner E."/>
        </authorList>
    </citation>
    <scope>NUCLEOTIDE SEQUENCE</scope>
    <source>
        <strain evidence="3">VT162</strain>
    </source>
</reference>
<evidence type="ECO:0000259" key="2">
    <source>
        <dbReference type="Pfam" id="PF17667"/>
    </source>
</evidence>
<dbReference type="InterPro" id="IPR040976">
    <property type="entry name" value="Pkinase_fungal"/>
</dbReference>
<gene>
    <name evidence="3" type="ORF">NLI96_g4580</name>
</gene>
<organism evidence="3 4">
    <name type="scientific">Meripilus lineatus</name>
    <dbReference type="NCBI Taxonomy" id="2056292"/>
    <lineage>
        <taxon>Eukaryota</taxon>
        <taxon>Fungi</taxon>
        <taxon>Dikarya</taxon>
        <taxon>Basidiomycota</taxon>
        <taxon>Agaricomycotina</taxon>
        <taxon>Agaricomycetes</taxon>
        <taxon>Polyporales</taxon>
        <taxon>Meripilaceae</taxon>
        <taxon>Meripilus</taxon>
    </lineage>
</organism>
<proteinExistence type="predicted"/>
<dbReference type="Pfam" id="PF17667">
    <property type="entry name" value="Pkinase_fungal"/>
    <property type="match status" value="1"/>
</dbReference>
<comment type="caution">
    <text evidence="3">The sequence shown here is derived from an EMBL/GenBank/DDBJ whole genome shotgun (WGS) entry which is preliminary data.</text>
</comment>
<feature type="domain" description="Fungal-type protein kinase" evidence="2">
    <location>
        <begin position="397"/>
        <end position="740"/>
    </location>
</feature>
<dbReference type="PANTHER" id="PTHR38248">
    <property type="entry name" value="FUNK1 6"/>
    <property type="match status" value="1"/>
</dbReference>
<feature type="compositionally biased region" description="Polar residues" evidence="1">
    <location>
        <begin position="925"/>
        <end position="953"/>
    </location>
</feature>
<name>A0AAD5V4L8_9APHY</name>
<dbReference type="PANTHER" id="PTHR38248:SF2">
    <property type="entry name" value="FUNK1 11"/>
    <property type="match status" value="1"/>
</dbReference>
<dbReference type="PROSITE" id="PS00109">
    <property type="entry name" value="PROTEIN_KINASE_TYR"/>
    <property type="match status" value="1"/>
</dbReference>
<dbReference type="InterPro" id="IPR011009">
    <property type="entry name" value="Kinase-like_dom_sf"/>
</dbReference>
<dbReference type="InterPro" id="IPR008266">
    <property type="entry name" value="Tyr_kinase_AS"/>
</dbReference>
<accession>A0AAD5V4L8</accession>
<protein>
    <recommendedName>
        <fullName evidence="2">Fungal-type protein kinase domain-containing protein</fullName>
    </recommendedName>
</protein>
<dbReference type="Proteomes" id="UP001212997">
    <property type="component" value="Unassembled WGS sequence"/>
</dbReference>
<feature type="compositionally biased region" description="Gly residues" evidence="1">
    <location>
        <begin position="980"/>
        <end position="989"/>
    </location>
</feature>
<dbReference type="GO" id="GO:0004672">
    <property type="term" value="F:protein kinase activity"/>
    <property type="evidence" value="ECO:0007669"/>
    <property type="project" value="InterPro"/>
</dbReference>
<evidence type="ECO:0000256" key="1">
    <source>
        <dbReference type="SAM" id="MobiDB-lite"/>
    </source>
</evidence>